<dbReference type="InterPro" id="IPR011333">
    <property type="entry name" value="SKP1/BTB/POZ_sf"/>
</dbReference>
<dbReference type="AlphaFoldDB" id="A0A9P3EZE9"/>
<dbReference type="GeneID" id="67008513"/>
<dbReference type="Proteomes" id="UP001043456">
    <property type="component" value="Unassembled WGS sequence"/>
</dbReference>
<proteinExistence type="predicted"/>
<keyword evidence="2" id="KW-1185">Reference proteome</keyword>
<dbReference type="RefSeq" id="XP_043161684.1">
    <property type="nucleotide sequence ID" value="XM_043305749.1"/>
</dbReference>
<evidence type="ECO:0000313" key="2">
    <source>
        <dbReference type="Proteomes" id="UP001043456"/>
    </source>
</evidence>
<sequence>MGPPYLLRAGTMENDPYTLDPHGDVMLLFPSANKASPSQSMETSSQSFPLASPTTPLMIDTSAPAADANAVYTSSDPGTLSGQPATSGVSDAIKEGYIESGLVGMRVSSRHLSLASPVFNSMFNGNWFEGHEIRSEGIAVVVMDLWDVDTTLIIMNIMHGYAPRVPRKVDLDTLAKIAMMVDYYQCRGVLEVFADIWIDQLKGDMPKTFGKAVLQWICIAWVFRKQTEFFAATRVALVESSGVGQTYGLPIPSRVIDTINESRQQGIREALAAIDRLIDDLSSSTHRCSFECSSMLLGALMKFLRLSSLIFPDPSPPYDNLSIGSLTRSMVLFARSPLWEARLSTKGRSEWHSCRLGTLLDPIRQDLESKMSGLKLEDFE</sequence>
<organism evidence="1 2">
    <name type="scientific">Aspergillus pseudoviridinutans</name>
    <dbReference type="NCBI Taxonomy" id="1517512"/>
    <lineage>
        <taxon>Eukaryota</taxon>
        <taxon>Fungi</taxon>
        <taxon>Dikarya</taxon>
        <taxon>Ascomycota</taxon>
        <taxon>Pezizomycotina</taxon>
        <taxon>Eurotiomycetes</taxon>
        <taxon>Eurotiomycetidae</taxon>
        <taxon>Eurotiales</taxon>
        <taxon>Aspergillaceae</taxon>
        <taxon>Aspergillus</taxon>
        <taxon>Aspergillus subgen. Fumigati</taxon>
    </lineage>
</organism>
<protein>
    <recommendedName>
        <fullName evidence="3">BTB domain-containing protein</fullName>
    </recommendedName>
</protein>
<gene>
    <name evidence="1" type="ORF">Asppvi_009903</name>
</gene>
<evidence type="ECO:0008006" key="3">
    <source>
        <dbReference type="Google" id="ProtNLM"/>
    </source>
</evidence>
<accession>A0A9P3EZE9</accession>
<reference evidence="1 2" key="1">
    <citation type="submission" date="2018-10" db="EMBL/GenBank/DDBJ databases">
        <title>Pan-genome distribution and transcriptional activeness of fungal secondary metabolism genes in Aspergillus section Fumigati.</title>
        <authorList>
            <person name="Takahashi H."/>
            <person name="Umemura M."/>
            <person name="Ninomiya A."/>
            <person name="Kusuya Y."/>
            <person name="Urayama S."/>
            <person name="Shimizu M."/>
            <person name="Watanabe A."/>
            <person name="Kamei K."/>
            <person name="Yaguchi T."/>
            <person name="Hagiwara D."/>
        </authorList>
    </citation>
    <scope>NUCLEOTIDE SEQUENCE [LARGE SCALE GENOMIC DNA]</scope>
    <source>
        <strain evidence="1 2">IFM 55266</strain>
    </source>
</reference>
<name>A0A9P3EZE9_9EURO</name>
<comment type="caution">
    <text evidence="1">The sequence shown here is derived from an EMBL/GenBank/DDBJ whole genome shotgun (WGS) entry which is preliminary data.</text>
</comment>
<evidence type="ECO:0000313" key="1">
    <source>
        <dbReference type="EMBL" id="GIJ90938.1"/>
    </source>
</evidence>
<dbReference type="EMBL" id="BHVY01000007">
    <property type="protein sequence ID" value="GIJ90938.1"/>
    <property type="molecule type" value="Genomic_DNA"/>
</dbReference>
<dbReference type="OrthoDB" id="5275938at2759"/>
<dbReference type="SUPFAM" id="SSF54695">
    <property type="entry name" value="POZ domain"/>
    <property type="match status" value="1"/>
</dbReference>